<dbReference type="EMBL" id="LAZR01023464">
    <property type="protein sequence ID" value="KKL78418.1"/>
    <property type="molecule type" value="Genomic_DNA"/>
</dbReference>
<name>A0A0F9EWE0_9ZZZZ</name>
<dbReference type="SUPFAM" id="SSF48452">
    <property type="entry name" value="TPR-like"/>
    <property type="match status" value="1"/>
</dbReference>
<evidence type="ECO:0000313" key="1">
    <source>
        <dbReference type="EMBL" id="KKL78418.1"/>
    </source>
</evidence>
<dbReference type="AlphaFoldDB" id="A0A0F9EWE0"/>
<protein>
    <recommendedName>
        <fullName evidence="2">Bacterial transcriptional activator domain-containing protein</fullName>
    </recommendedName>
</protein>
<accession>A0A0F9EWE0</accession>
<gene>
    <name evidence="1" type="ORF">LCGC14_2025020</name>
</gene>
<proteinExistence type="predicted"/>
<evidence type="ECO:0008006" key="2">
    <source>
        <dbReference type="Google" id="ProtNLM"/>
    </source>
</evidence>
<comment type="caution">
    <text evidence="1">The sequence shown here is derived from an EMBL/GenBank/DDBJ whole genome shotgun (WGS) entry which is preliminary data.</text>
</comment>
<dbReference type="InterPro" id="IPR011990">
    <property type="entry name" value="TPR-like_helical_dom_sf"/>
</dbReference>
<feature type="non-terminal residue" evidence="1">
    <location>
        <position position="103"/>
    </location>
</feature>
<sequence>MASKPILNFEQIVANPQILKLAEKRLLKSLEERPDETEYLWQLAETYRKQGRLDKAAALYQRLSKQNLLANDLYAIMSGEPEKFVGQDKCYPVPFVLKHDYLT</sequence>
<organism evidence="1">
    <name type="scientific">marine sediment metagenome</name>
    <dbReference type="NCBI Taxonomy" id="412755"/>
    <lineage>
        <taxon>unclassified sequences</taxon>
        <taxon>metagenomes</taxon>
        <taxon>ecological metagenomes</taxon>
    </lineage>
</organism>
<dbReference type="Gene3D" id="1.25.40.10">
    <property type="entry name" value="Tetratricopeptide repeat domain"/>
    <property type="match status" value="1"/>
</dbReference>
<reference evidence="1" key="1">
    <citation type="journal article" date="2015" name="Nature">
        <title>Complex archaea that bridge the gap between prokaryotes and eukaryotes.</title>
        <authorList>
            <person name="Spang A."/>
            <person name="Saw J.H."/>
            <person name="Jorgensen S.L."/>
            <person name="Zaremba-Niedzwiedzka K."/>
            <person name="Martijn J."/>
            <person name="Lind A.E."/>
            <person name="van Eijk R."/>
            <person name="Schleper C."/>
            <person name="Guy L."/>
            <person name="Ettema T.J."/>
        </authorList>
    </citation>
    <scope>NUCLEOTIDE SEQUENCE</scope>
</reference>